<keyword evidence="2" id="KW-1185">Reference proteome</keyword>
<dbReference type="Proteomes" id="UP001500101">
    <property type="component" value="Unassembled WGS sequence"/>
</dbReference>
<evidence type="ECO:0000313" key="1">
    <source>
        <dbReference type="EMBL" id="GAA4146857.1"/>
    </source>
</evidence>
<reference evidence="2" key="1">
    <citation type="journal article" date="2019" name="Int. J. Syst. Evol. Microbiol.">
        <title>The Global Catalogue of Microorganisms (GCM) 10K type strain sequencing project: providing services to taxonomists for standard genome sequencing and annotation.</title>
        <authorList>
            <consortium name="The Broad Institute Genomics Platform"/>
            <consortium name="The Broad Institute Genome Sequencing Center for Infectious Disease"/>
            <person name="Wu L."/>
            <person name="Ma J."/>
        </authorList>
    </citation>
    <scope>NUCLEOTIDE SEQUENCE [LARGE SCALE GENOMIC DNA]</scope>
    <source>
        <strain evidence="2">JCM 16704</strain>
    </source>
</reference>
<dbReference type="RefSeq" id="WP_344675825.1">
    <property type="nucleotide sequence ID" value="NZ_BAAAZI010000012.1"/>
</dbReference>
<evidence type="ECO:0000313" key="2">
    <source>
        <dbReference type="Proteomes" id="UP001500101"/>
    </source>
</evidence>
<accession>A0ABP7Z440</accession>
<organism evidence="1 2">
    <name type="scientific">Sphingobacterium kyonggiense</name>
    <dbReference type="NCBI Taxonomy" id="714075"/>
    <lineage>
        <taxon>Bacteria</taxon>
        <taxon>Pseudomonadati</taxon>
        <taxon>Bacteroidota</taxon>
        <taxon>Sphingobacteriia</taxon>
        <taxon>Sphingobacteriales</taxon>
        <taxon>Sphingobacteriaceae</taxon>
        <taxon>Sphingobacterium</taxon>
    </lineage>
</organism>
<gene>
    <name evidence="1" type="ORF">GCM10022216_32270</name>
</gene>
<protein>
    <submittedName>
        <fullName evidence="1">Uncharacterized protein</fullName>
    </submittedName>
</protein>
<name>A0ABP7Z440_9SPHI</name>
<proteinExistence type="predicted"/>
<dbReference type="EMBL" id="BAAAZI010000012">
    <property type="protein sequence ID" value="GAA4146857.1"/>
    <property type="molecule type" value="Genomic_DNA"/>
</dbReference>
<sequence length="167" mass="19470">MYYYLAALLLGGLFYYLLIQKRRSNALNNHAELQARVLIDPQSNDCNRIYGCFIFQVNCLDESLREVVLTSLQCANKHIHINHFDQLDFFISPGQKGESGMRSIGISFSLSYMQHYKPKKESLILKGYYRELKGKRKEFFCTKYFQIEALNMADEKDKDIRNSTLTG</sequence>
<comment type="caution">
    <text evidence="1">The sequence shown here is derived from an EMBL/GenBank/DDBJ whole genome shotgun (WGS) entry which is preliminary data.</text>
</comment>